<accession>A0A7W9W8T8</accession>
<keyword evidence="2" id="KW-0238">DNA-binding</keyword>
<keyword evidence="1" id="KW-0805">Transcription regulation</keyword>
<evidence type="ECO:0000256" key="3">
    <source>
        <dbReference type="ARBA" id="ARBA00023163"/>
    </source>
</evidence>
<dbReference type="EMBL" id="JACHGW010000010">
    <property type="protein sequence ID" value="MBB6053914.1"/>
    <property type="molecule type" value="Genomic_DNA"/>
</dbReference>
<dbReference type="SMART" id="SM00418">
    <property type="entry name" value="HTH_ARSR"/>
    <property type="match status" value="1"/>
</dbReference>
<feature type="domain" description="HTH arsR-type" evidence="4">
    <location>
        <begin position="1"/>
        <end position="103"/>
    </location>
</feature>
<dbReference type="AlphaFoldDB" id="A0A7W9W8T8"/>
<dbReference type="Gene3D" id="1.10.10.10">
    <property type="entry name" value="Winged helix-like DNA-binding domain superfamily/Winged helix DNA-binding domain"/>
    <property type="match status" value="1"/>
</dbReference>
<proteinExistence type="predicted"/>
<dbReference type="SUPFAM" id="SSF46785">
    <property type="entry name" value="Winged helix' DNA-binding domain"/>
    <property type="match status" value="1"/>
</dbReference>
<dbReference type="InterPro" id="IPR036388">
    <property type="entry name" value="WH-like_DNA-bd_sf"/>
</dbReference>
<evidence type="ECO:0000313" key="5">
    <source>
        <dbReference type="EMBL" id="MBB6053914.1"/>
    </source>
</evidence>
<protein>
    <submittedName>
        <fullName evidence="5">ArsR family transcriptional regulator</fullName>
    </submittedName>
</protein>
<evidence type="ECO:0000259" key="4">
    <source>
        <dbReference type="PROSITE" id="PS50987"/>
    </source>
</evidence>
<name>A0A7W9W8T8_ARMRO</name>
<reference evidence="5 6" key="1">
    <citation type="submission" date="2020-08" db="EMBL/GenBank/DDBJ databases">
        <title>Genomic Encyclopedia of Type Strains, Phase IV (KMG-IV): sequencing the most valuable type-strain genomes for metagenomic binning, comparative biology and taxonomic classification.</title>
        <authorList>
            <person name="Goeker M."/>
        </authorList>
    </citation>
    <scope>NUCLEOTIDE SEQUENCE [LARGE SCALE GENOMIC DNA]</scope>
    <source>
        <strain evidence="5 6">DSM 23562</strain>
    </source>
</reference>
<dbReference type="PROSITE" id="PS50987">
    <property type="entry name" value="HTH_ARSR_2"/>
    <property type="match status" value="1"/>
</dbReference>
<dbReference type="RefSeq" id="WP_184204004.1">
    <property type="nucleotide sequence ID" value="NZ_JACHGW010000010.1"/>
</dbReference>
<evidence type="ECO:0000256" key="1">
    <source>
        <dbReference type="ARBA" id="ARBA00023015"/>
    </source>
</evidence>
<comment type="caution">
    <text evidence="5">The sequence shown here is derived from an EMBL/GenBank/DDBJ whole genome shotgun (WGS) entry which is preliminary data.</text>
</comment>
<dbReference type="GO" id="GO:0003700">
    <property type="term" value="F:DNA-binding transcription factor activity"/>
    <property type="evidence" value="ECO:0007669"/>
    <property type="project" value="InterPro"/>
</dbReference>
<keyword evidence="6" id="KW-1185">Reference proteome</keyword>
<dbReference type="InterPro" id="IPR011991">
    <property type="entry name" value="ArsR-like_HTH"/>
</dbReference>
<dbReference type="GO" id="GO:0003677">
    <property type="term" value="F:DNA binding"/>
    <property type="evidence" value="ECO:0007669"/>
    <property type="project" value="UniProtKB-KW"/>
</dbReference>
<evidence type="ECO:0000313" key="6">
    <source>
        <dbReference type="Proteomes" id="UP000520814"/>
    </source>
</evidence>
<dbReference type="InterPro" id="IPR001845">
    <property type="entry name" value="HTH_ArsR_DNA-bd_dom"/>
</dbReference>
<evidence type="ECO:0000256" key="2">
    <source>
        <dbReference type="ARBA" id="ARBA00023125"/>
    </source>
</evidence>
<dbReference type="Proteomes" id="UP000520814">
    <property type="component" value="Unassembled WGS sequence"/>
</dbReference>
<keyword evidence="3" id="KW-0804">Transcription</keyword>
<dbReference type="InterPro" id="IPR051081">
    <property type="entry name" value="HTH_MetalResp_TranReg"/>
</dbReference>
<dbReference type="PANTHER" id="PTHR33154">
    <property type="entry name" value="TRANSCRIPTIONAL REGULATOR, ARSR FAMILY"/>
    <property type="match status" value="1"/>
</dbReference>
<gene>
    <name evidence="5" type="ORF">HNQ39_005761</name>
</gene>
<dbReference type="CDD" id="cd00090">
    <property type="entry name" value="HTH_ARSR"/>
    <property type="match status" value="1"/>
</dbReference>
<organism evidence="5 6">
    <name type="scientific">Armatimonas rosea</name>
    <dbReference type="NCBI Taxonomy" id="685828"/>
    <lineage>
        <taxon>Bacteria</taxon>
        <taxon>Bacillati</taxon>
        <taxon>Armatimonadota</taxon>
        <taxon>Armatimonadia</taxon>
        <taxon>Armatimonadales</taxon>
        <taxon>Armatimonadaceae</taxon>
        <taxon>Armatimonas</taxon>
    </lineage>
</organism>
<dbReference type="PANTHER" id="PTHR33154:SF18">
    <property type="entry name" value="ARSENICAL RESISTANCE OPERON REPRESSOR"/>
    <property type="match status" value="1"/>
</dbReference>
<dbReference type="InterPro" id="IPR036390">
    <property type="entry name" value="WH_DNA-bd_sf"/>
</dbReference>
<sequence>MPDVIAIFKALSDPTRLAVYNCIRCCGPTCGYSTDSGQCCGSCDGTAICAIRCQVPCAPSTLTHHLNELRDAGLIETEKRGRVVYCKVKPDALGAIATFVSGK</sequence>